<name>K1RQQ8_9ZZZZ</name>
<evidence type="ECO:0008006" key="2">
    <source>
        <dbReference type="Google" id="ProtNLM"/>
    </source>
</evidence>
<evidence type="ECO:0000313" key="1">
    <source>
        <dbReference type="EMBL" id="EKC47713.1"/>
    </source>
</evidence>
<proteinExistence type="predicted"/>
<comment type="caution">
    <text evidence="1">The sequence shown here is derived from an EMBL/GenBank/DDBJ whole genome shotgun (WGS) entry which is preliminary data.</text>
</comment>
<accession>K1RQQ8</accession>
<organism evidence="1">
    <name type="scientific">human gut metagenome</name>
    <dbReference type="NCBI Taxonomy" id="408170"/>
    <lineage>
        <taxon>unclassified sequences</taxon>
        <taxon>metagenomes</taxon>
        <taxon>organismal metagenomes</taxon>
    </lineage>
</organism>
<protein>
    <recommendedName>
        <fullName evidence="2">DUF4352 domain-containing protein</fullName>
    </recommendedName>
</protein>
<gene>
    <name evidence="1" type="ORF">OBE_15562</name>
</gene>
<dbReference type="AlphaFoldDB" id="K1RQQ8"/>
<sequence>MAVGLRGVGETIHDTETMGEGSRDYTLNRVEVYDTIEDSPISLSECVPNTSYDTYQTWKFILLDMNVTNTSESEMEPRTGEEYQFMLDLIPRNEGDSQMLYFSAHPDSTNSASDYNKFNLAPGDTLNFQIGIFIEPSAWEEQSVYLQVGYDNASGVGFSYFS</sequence>
<dbReference type="EMBL" id="AJWZ01010699">
    <property type="protein sequence ID" value="EKC47713.1"/>
    <property type="molecule type" value="Genomic_DNA"/>
</dbReference>
<reference evidence="1" key="1">
    <citation type="journal article" date="2013" name="Environ. Microbiol.">
        <title>Microbiota from the distal guts of lean and obese adolescents exhibit partial functional redundancy besides clear differences in community structure.</title>
        <authorList>
            <person name="Ferrer M."/>
            <person name="Ruiz A."/>
            <person name="Lanza F."/>
            <person name="Haange S.B."/>
            <person name="Oberbach A."/>
            <person name="Till H."/>
            <person name="Bargiela R."/>
            <person name="Campoy C."/>
            <person name="Segura M.T."/>
            <person name="Richter M."/>
            <person name="von Bergen M."/>
            <person name="Seifert J."/>
            <person name="Suarez A."/>
        </authorList>
    </citation>
    <scope>NUCLEOTIDE SEQUENCE</scope>
</reference>